<dbReference type="PANTHER" id="PTHR45080:SF8">
    <property type="entry name" value="IG-LIKE DOMAIN-CONTAINING PROTEIN"/>
    <property type="match status" value="1"/>
</dbReference>
<dbReference type="SMART" id="SM00409">
    <property type="entry name" value="IG"/>
    <property type="match status" value="4"/>
</dbReference>
<dbReference type="Proteomes" id="UP000663881">
    <property type="component" value="Unassembled WGS sequence"/>
</dbReference>
<dbReference type="InterPro" id="IPR013783">
    <property type="entry name" value="Ig-like_fold"/>
</dbReference>
<proteinExistence type="predicted"/>
<dbReference type="SMART" id="SM00408">
    <property type="entry name" value="IGc2"/>
    <property type="match status" value="4"/>
</dbReference>
<reference evidence="6" key="1">
    <citation type="submission" date="2021-02" db="EMBL/GenBank/DDBJ databases">
        <authorList>
            <person name="Nowell W R."/>
        </authorList>
    </citation>
    <scope>NUCLEOTIDE SEQUENCE</scope>
</reference>
<dbReference type="SUPFAM" id="SSF48726">
    <property type="entry name" value="Immunoglobulin"/>
    <property type="match status" value="4"/>
</dbReference>
<keyword evidence="3" id="KW-1015">Disulfide bond</keyword>
<evidence type="ECO:0000259" key="5">
    <source>
        <dbReference type="PROSITE" id="PS50835"/>
    </source>
</evidence>
<dbReference type="InterPro" id="IPR013098">
    <property type="entry name" value="Ig_I-set"/>
</dbReference>
<dbReference type="CDD" id="cd00096">
    <property type="entry name" value="Ig"/>
    <property type="match status" value="1"/>
</dbReference>
<sequence length="437" mass="47380">METKGNQFILNVNKTDFVDSGTYTAIIDNGIEKLEVPVKMNVGVKPKVEAAKPANELSCVIGQDTQISWKFSGVEKPQITWLFNGQPLPTNERYQITETEDGISTLSIKTVELTDKGVYTAKATNAVGEVEAKTTLNIAGIKPVLTNDLEATLQATKGESMTIKLSASGTPKPEVVWMRGNDELAPSDRIQVSGPTSEGDDTYTITILNVQPEDQGDYSAKITNVGGSLKSKKCKVTVTKSPVFVGKLTAQEVKQGETAVFEAKIDGYPAPKITWLLNGKPLTAKEGAQVEFNAATGDAKLSIAKVDLQQHSGIVTCRLENAHESQEETARLDILAAPLITTQLSKTEETVSGKDVTLRVVVRGSPRPEARWFHNDTPIAPENTTYDEEKSEYQLLIKGTTVSAHEGTYKVILKNDLGESESTPCTLTVLEPVKLTK</sequence>
<dbReference type="InterPro" id="IPR003599">
    <property type="entry name" value="Ig_sub"/>
</dbReference>
<dbReference type="GO" id="GO:0005886">
    <property type="term" value="C:plasma membrane"/>
    <property type="evidence" value="ECO:0007669"/>
    <property type="project" value="TreeGrafter"/>
</dbReference>
<dbReference type="InterPro" id="IPR003598">
    <property type="entry name" value="Ig_sub2"/>
</dbReference>
<dbReference type="Pfam" id="PF07679">
    <property type="entry name" value="I-set"/>
    <property type="match status" value="4"/>
</dbReference>
<feature type="domain" description="Ig-like" evidence="5">
    <location>
        <begin position="37"/>
        <end position="137"/>
    </location>
</feature>
<dbReference type="GO" id="GO:0030017">
    <property type="term" value="C:sarcomere"/>
    <property type="evidence" value="ECO:0007669"/>
    <property type="project" value="UniProtKB-ARBA"/>
</dbReference>
<dbReference type="PROSITE" id="PS50835">
    <property type="entry name" value="IG_LIKE"/>
    <property type="match status" value="4"/>
</dbReference>
<dbReference type="Gene3D" id="2.60.40.10">
    <property type="entry name" value="Immunoglobulins"/>
    <property type="match status" value="4"/>
</dbReference>
<dbReference type="FunFam" id="2.60.40.10:FF:000032">
    <property type="entry name" value="palladin isoform X1"/>
    <property type="match status" value="1"/>
</dbReference>
<keyword evidence="2" id="KW-0677">Repeat</keyword>
<name>A0A820FR34_9BILA</name>
<evidence type="ECO:0000256" key="1">
    <source>
        <dbReference type="ARBA" id="ARBA00022729"/>
    </source>
</evidence>
<dbReference type="InterPro" id="IPR007110">
    <property type="entry name" value="Ig-like_dom"/>
</dbReference>
<feature type="domain" description="Ig-like" evidence="5">
    <location>
        <begin position="338"/>
        <end position="428"/>
    </location>
</feature>
<evidence type="ECO:0000313" key="6">
    <source>
        <dbReference type="EMBL" id="CAF4264265.1"/>
    </source>
</evidence>
<feature type="domain" description="Ig-like" evidence="5">
    <location>
        <begin position="242"/>
        <end position="333"/>
    </location>
</feature>
<accession>A0A820FR34</accession>
<protein>
    <recommendedName>
        <fullName evidence="5">Ig-like domain-containing protein</fullName>
    </recommendedName>
</protein>
<evidence type="ECO:0000256" key="2">
    <source>
        <dbReference type="ARBA" id="ARBA00022737"/>
    </source>
</evidence>
<feature type="domain" description="Ig-like" evidence="5">
    <location>
        <begin position="143"/>
        <end position="237"/>
    </location>
</feature>
<evidence type="ECO:0000256" key="3">
    <source>
        <dbReference type="ARBA" id="ARBA00023157"/>
    </source>
</evidence>
<dbReference type="FunFam" id="2.60.40.10:FF:000107">
    <property type="entry name" value="Myosin, light chain kinase a"/>
    <property type="match status" value="1"/>
</dbReference>
<evidence type="ECO:0000313" key="7">
    <source>
        <dbReference type="Proteomes" id="UP000663881"/>
    </source>
</evidence>
<keyword evidence="4" id="KW-0393">Immunoglobulin domain</keyword>
<organism evidence="6 7">
    <name type="scientific">Adineta steineri</name>
    <dbReference type="NCBI Taxonomy" id="433720"/>
    <lineage>
        <taxon>Eukaryota</taxon>
        <taxon>Metazoa</taxon>
        <taxon>Spiralia</taxon>
        <taxon>Gnathifera</taxon>
        <taxon>Rotifera</taxon>
        <taxon>Eurotatoria</taxon>
        <taxon>Bdelloidea</taxon>
        <taxon>Adinetida</taxon>
        <taxon>Adinetidae</taxon>
        <taxon>Adineta</taxon>
    </lineage>
</organism>
<gene>
    <name evidence="6" type="ORF">OKA104_LOCUS44302</name>
</gene>
<dbReference type="AlphaFoldDB" id="A0A820FR34"/>
<feature type="non-terminal residue" evidence="6">
    <location>
        <position position="1"/>
    </location>
</feature>
<dbReference type="GO" id="GO:0007156">
    <property type="term" value="P:homophilic cell adhesion via plasma membrane adhesion molecules"/>
    <property type="evidence" value="ECO:0007669"/>
    <property type="project" value="TreeGrafter"/>
</dbReference>
<dbReference type="FunFam" id="2.60.40.10:FF:000031">
    <property type="entry name" value="Myosin-binding protein C, slow type"/>
    <property type="match status" value="1"/>
</dbReference>
<dbReference type="InterPro" id="IPR050958">
    <property type="entry name" value="Cell_Adh-Cytoskel_Orgn"/>
</dbReference>
<dbReference type="EMBL" id="CAJOAY010013335">
    <property type="protein sequence ID" value="CAF4264265.1"/>
    <property type="molecule type" value="Genomic_DNA"/>
</dbReference>
<dbReference type="PANTHER" id="PTHR45080">
    <property type="entry name" value="CONTACTIN 5"/>
    <property type="match status" value="1"/>
</dbReference>
<keyword evidence="1" id="KW-0732">Signal</keyword>
<evidence type="ECO:0000256" key="4">
    <source>
        <dbReference type="ARBA" id="ARBA00023319"/>
    </source>
</evidence>
<comment type="caution">
    <text evidence="6">The sequence shown here is derived from an EMBL/GenBank/DDBJ whole genome shotgun (WGS) entry which is preliminary data.</text>
</comment>
<dbReference type="InterPro" id="IPR036179">
    <property type="entry name" value="Ig-like_dom_sf"/>
</dbReference>